<evidence type="ECO:0000313" key="8">
    <source>
        <dbReference type="EMBL" id="CAF3638280.1"/>
    </source>
</evidence>
<dbReference type="Proteomes" id="UP000663860">
    <property type="component" value="Unassembled WGS sequence"/>
</dbReference>
<evidence type="ECO:0000313" key="4">
    <source>
        <dbReference type="EMBL" id="CAF1029159.1"/>
    </source>
</evidence>
<dbReference type="EMBL" id="CAJNON010000104">
    <property type="protein sequence ID" value="CAF0970884.1"/>
    <property type="molecule type" value="Genomic_DNA"/>
</dbReference>
<evidence type="ECO:0000313" key="2">
    <source>
        <dbReference type="EMBL" id="CAF0970884.1"/>
    </source>
</evidence>
<comment type="caution">
    <text evidence="10">The sequence shown here is derived from an EMBL/GenBank/DDBJ whole genome shotgun (WGS) entry which is preliminary data.</text>
</comment>
<name>A0A818UUT3_9BILA</name>
<evidence type="ECO:0000313" key="1">
    <source>
        <dbReference type="EMBL" id="CAF0899264.1"/>
    </source>
</evidence>
<evidence type="ECO:0000313" key="10">
    <source>
        <dbReference type="EMBL" id="CAF3697940.1"/>
    </source>
</evidence>
<protein>
    <submittedName>
        <fullName evidence="10">Uncharacterized protein</fullName>
    </submittedName>
</protein>
<dbReference type="EMBL" id="CAJNOI010000036">
    <property type="protein sequence ID" value="CAF0899264.1"/>
    <property type="molecule type" value="Genomic_DNA"/>
</dbReference>
<keyword evidence="11" id="KW-1185">Reference proteome</keyword>
<dbReference type="EMBL" id="CAJNOM010000751">
    <property type="protein sequence ID" value="CAF1556076.1"/>
    <property type="molecule type" value="Genomic_DNA"/>
</dbReference>
<sequence length="133" mass="15207">MASAAGNTNGPKKRHTFLSHFLSTRNLSIFRNKPSTTVNNTLPISKESPHYKSQININTQQTPVPMCIGRGWLKKRLKRPVSLDLDLVQTLTQHSPINNYEETVEEYHQLPLNDIGTIMDRLPAFVYLSLHRK</sequence>
<dbReference type="Proteomes" id="UP000663868">
    <property type="component" value="Unassembled WGS sequence"/>
</dbReference>
<evidence type="ECO:0000313" key="12">
    <source>
        <dbReference type="Proteomes" id="UP000663844"/>
    </source>
</evidence>
<reference evidence="10" key="1">
    <citation type="submission" date="2021-02" db="EMBL/GenBank/DDBJ databases">
        <authorList>
            <person name="Nowell W R."/>
        </authorList>
    </citation>
    <scope>NUCLEOTIDE SEQUENCE</scope>
</reference>
<proteinExistence type="predicted"/>
<dbReference type="Proteomes" id="UP000663881">
    <property type="component" value="Unassembled WGS sequence"/>
</dbReference>
<dbReference type="Proteomes" id="UP000663877">
    <property type="component" value="Unassembled WGS sequence"/>
</dbReference>
<dbReference type="EMBL" id="CAJNOG010000164">
    <property type="protein sequence ID" value="CAF1029159.1"/>
    <property type="molecule type" value="Genomic_DNA"/>
</dbReference>
<dbReference type="EMBL" id="CAJNOM010000171">
    <property type="protein sequence ID" value="CAF1176171.1"/>
    <property type="molecule type" value="Genomic_DNA"/>
</dbReference>
<dbReference type="OrthoDB" id="9972539at2759"/>
<dbReference type="EMBL" id="CAJNOE010000177">
    <property type="protein sequence ID" value="CAF1015122.1"/>
    <property type="molecule type" value="Genomic_DNA"/>
</dbReference>
<evidence type="ECO:0000313" key="5">
    <source>
        <dbReference type="EMBL" id="CAF1176171.1"/>
    </source>
</evidence>
<evidence type="ECO:0000313" key="11">
    <source>
        <dbReference type="Proteomes" id="UP000663832"/>
    </source>
</evidence>
<organism evidence="10 12">
    <name type="scientific">Adineta steineri</name>
    <dbReference type="NCBI Taxonomy" id="433720"/>
    <lineage>
        <taxon>Eukaryota</taxon>
        <taxon>Metazoa</taxon>
        <taxon>Spiralia</taxon>
        <taxon>Gnathifera</taxon>
        <taxon>Rotifera</taxon>
        <taxon>Eurotatoria</taxon>
        <taxon>Bdelloidea</taxon>
        <taxon>Adinetida</taxon>
        <taxon>Adinetidae</taxon>
        <taxon>Adineta</taxon>
    </lineage>
</organism>
<dbReference type="Proteomes" id="UP000663845">
    <property type="component" value="Unassembled WGS sequence"/>
</dbReference>
<evidence type="ECO:0000313" key="3">
    <source>
        <dbReference type="EMBL" id="CAF1015122.1"/>
    </source>
</evidence>
<dbReference type="EMBL" id="CAJNOI010000284">
    <property type="protein sequence ID" value="CAF1226302.1"/>
    <property type="molecule type" value="Genomic_DNA"/>
</dbReference>
<dbReference type="AlphaFoldDB" id="A0A818UUT3"/>
<dbReference type="Proteomes" id="UP000663891">
    <property type="component" value="Unassembled WGS sequence"/>
</dbReference>
<dbReference type="EMBL" id="CAJOAZ010000693">
    <property type="protein sequence ID" value="CAF3697940.1"/>
    <property type="molecule type" value="Genomic_DNA"/>
</dbReference>
<evidence type="ECO:0000313" key="6">
    <source>
        <dbReference type="EMBL" id="CAF1226302.1"/>
    </source>
</evidence>
<evidence type="ECO:0000313" key="7">
    <source>
        <dbReference type="EMBL" id="CAF1556076.1"/>
    </source>
</evidence>
<dbReference type="Proteomes" id="UP000663832">
    <property type="component" value="Unassembled WGS sequence"/>
</dbReference>
<gene>
    <name evidence="1" type="ORF">BJG266_LOCUS10382</name>
    <name evidence="6" type="ORF">BJG266_LOCUS28262</name>
    <name evidence="3" type="ORF">IZO911_LOCUS18400</name>
    <name evidence="4" type="ORF">JYZ213_LOCUS17499</name>
    <name evidence="9" type="ORF">KXQ929_LOCUS8137</name>
    <name evidence="8" type="ORF">OKA104_LOCUS8509</name>
    <name evidence="10" type="ORF">OXD698_LOCUS12073</name>
    <name evidence="5" type="ORF">QVE165_LOCUS24407</name>
    <name evidence="7" type="ORF">QVE165_LOCUS47493</name>
    <name evidence="2" type="ORF">VCS650_LOCUS13128</name>
</gene>
<evidence type="ECO:0000313" key="9">
    <source>
        <dbReference type="EMBL" id="CAF3657845.1"/>
    </source>
</evidence>
<accession>A0A818UUT3</accession>
<dbReference type="EMBL" id="CAJOBB010000348">
    <property type="protein sequence ID" value="CAF3657845.1"/>
    <property type="molecule type" value="Genomic_DNA"/>
</dbReference>
<dbReference type="Proteomes" id="UP000663844">
    <property type="component" value="Unassembled WGS sequence"/>
</dbReference>
<dbReference type="EMBL" id="CAJOAY010000345">
    <property type="protein sequence ID" value="CAF3638280.1"/>
    <property type="molecule type" value="Genomic_DNA"/>
</dbReference>